<evidence type="ECO:0000313" key="2">
    <source>
        <dbReference type="EMBL" id="MFD2188229.1"/>
    </source>
</evidence>
<name>A0ABW5AZ66_9FLAO</name>
<evidence type="ECO:0008006" key="4">
    <source>
        <dbReference type="Google" id="ProtNLM"/>
    </source>
</evidence>
<proteinExistence type="predicted"/>
<reference evidence="3" key="1">
    <citation type="journal article" date="2019" name="Int. J. Syst. Evol. Microbiol.">
        <title>The Global Catalogue of Microorganisms (GCM) 10K type strain sequencing project: providing services to taxonomists for standard genome sequencing and annotation.</title>
        <authorList>
            <consortium name="The Broad Institute Genomics Platform"/>
            <consortium name="The Broad Institute Genome Sequencing Center for Infectious Disease"/>
            <person name="Wu L."/>
            <person name="Ma J."/>
        </authorList>
    </citation>
    <scope>NUCLEOTIDE SEQUENCE [LARGE SCALE GENOMIC DNA]</scope>
    <source>
        <strain evidence="3">DT92</strain>
    </source>
</reference>
<feature type="chain" id="PRO_5045733337" description="TonB-dependent receptor plug domain-containing protein" evidence="1">
    <location>
        <begin position="21"/>
        <end position="780"/>
    </location>
</feature>
<gene>
    <name evidence="2" type="ORF">ACFSJT_15605</name>
</gene>
<keyword evidence="3" id="KW-1185">Reference proteome</keyword>
<evidence type="ECO:0000256" key="1">
    <source>
        <dbReference type="SAM" id="SignalP"/>
    </source>
</evidence>
<accession>A0ABW5AZ66</accession>
<dbReference type="RefSeq" id="WP_378321250.1">
    <property type="nucleotide sequence ID" value="NZ_JBHUHY010000016.1"/>
</dbReference>
<evidence type="ECO:0000313" key="3">
    <source>
        <dbReference type="Proteomes" id="UP001597344"/>
    </source>
</evidence>
<dbReference type="EMBL" id="JBHUHY010000016">
    <property type="protein sequence ID" value="MFD2188229.1"/>
    <property type="molecule type" value="Genomic_DNA"/>
</dbReference>
<sequence>MRATCLIFILHLTFIFPASAQDVSSTVTKTYKDYFELPRESVFLHLNKNIFFKGENIWFTGYVYHTKTGLPFLKTTNLYCGIYNSNGKLLTKKLFYVDNGVAFGTLSLDPSFGSGEFIVKLYTNWMKNFKEDNAFFQKIYVLNDTIITTQNAKKKYALHILPEGGNLVSEVLNTVGFRIESPDDTRKIIRRGFIVTENNEVILKNIKCNNDGIGKFSIRPSKNQRYYLKIELVNGDSITKILPEPKETGITISINNLFEDKVFVALRTNSRTFSKIQGNNFYLAIHRDGMIKAHEFVFDKTEKTISFSKKKLLTGTNIMTLFDNQLNPLLERLIFNERNLDFLKIEPNTEVLDKTNDSVKVRISLNHQNIKSGSLSVSVLPEETLANPEKSIISSFLLQPYFKNKVTNSSSFFHNINRSTLNNLDLLFLTLGWSRYEWKNIFEETPNRKFDFQRGITIKGQVLTPAENKKDQVIMFQPSLGSLLNANLAENKKFEFSNKYILKGETLNIGITNGKALKKNPNILLDFFPKIEQDSISSSDLNLDITTFVKPKKLNSNDEIIRTENTINLDSVIIQKKIVPELTKNKKLIGGTIEGKKINETDIKKHRKLSNLIKRLGFKVRSNSANSSFWILPKTRVDDPPIIILDDFRVDNNLTDYPLDSIDEIYYENFGTHGSGGGTVYIYRKYGEDFLETKKRLVKKMASEGFERPVDYYNPKFGTFVNKSFLNYGHIHWEPKLSFSNNKEVTITFPYYGLKGVKLFIEGMTENGKLISSINQVNFD</sequence>
<keyword evidence="1" id="KW-0732">Signal</keyword>
<protein>
    <recommendedName>
        <fullName evidence="4">TonB-dependent receptor plug domain-containing protein</fullName>
    </recommendedName>
</protein>
<organism evidence="2 3">
    <name type="scientific">Aquimarina celericrescens</name>
    <dbReference type="NCBI Taxonomy" id="1964542"/>
    <lineage>
        <taxon>Bacteria</taxon>
        <taxon>Pseudomonadati</taxon>
        <taxon>Bacteroidota</taxon>
        <taxon>Flavobacteriia</taxon>
        <taxon>Flavobacteriales</taxon>
        <taxon>Flavobacteriaceae</taxon>
        <taxon>Aquimarina</taxon>
    </lineage>
</organism>
<dbReference type="Proteomes" id="UP001597344">
    <property type="component" value="Unassembled WGS sequence"/>
</dbReference>
<comment type="caution">
    <text evidence="2">The sequence shown here is derived from an EMBL/GenBank/DDBJ whole genome shotgun (WGS) entry which is preliminary data.</text>
</comment>
<feature type="signal peptide" evidence="1">
    <location>
        <begin position="1"/>
        <end position="20"/>
    </location>
</feature>